<proteinExistence type="predicted"/>
<dbReference type="AlphaFoldDB" id="A0A0E9PSI2"/>
<dbReference type="EMBL" id="GBXM01101118">
    <property type="protein sequence ID" value="JAH07459.1"/>
    <property type="molecule type" value="Transcribed_RNA"/>
</dbReference>
<accession>A0A0E9PSI2</accession>
<protein>
    <submittedName>
        <fullName evidence="1">Uncharacterized protein</fullName>
    </submittedName>
</protein>
<evidence type="ECO:0000313" key="1">
    <source>
        <dbReference type="EMBL" id="JAH07459.1"/>
    </source>
</evidence>
<sequence>MHFGICSVITLTIYFHSNKTILQW</sequence>
<organism evidence="1">
    <name type="scientific">Anguilla anguilla</name>
    <name type="common">European freshwater eel</name>
    <name type="synonym">Muraena anguilla</name>
    <dbReference type="NCBI Taxonomy" id="7936"/>
    <lineage>
        <taxon>Eukaryota</taxon>
        <taxon>Metazoa</taxon>
        <taxon>Chordata</taxon>
        <taxon>Craniata</taxon>
        <taxon>Vertebrata</taxon>
        <taxon>Euteleostomi</taxon>
        <taxon>Actinopterygii</taxon>
        <taxon>Neopterygii</taxon>
        <taxon>Teleostei</taxon>
        <taxon>Anguilliformes</taxon>
        <taxon>Anguillidae</taxon>
        <taxon>Anguilla</taxon>
    </lineage>
</organism>
<reference evidence="1" key="1">
    <citation type="submission" date="2014-11" db="EMBL/GenBank/DDBJ databases">
        <authorList>
            <person name="Amaro Gonzalez C."/>
        </authorList>
    </citation>
    <scope>NUCLEOTIDE SEQUENCE</scope>
</reference>
<name>A0A0E9PSI2_ANGAN</name>
<reference evidence="1" key="2">
    <citation type="journal article" date="2015" name="Fish Shellfish Immunol.">
        <title>Early steps in the European eel (Anguilla anguilla)-Vibrio vulnificus interaction in the gills: Role of the RtxA13 toxin.</title>
        <authorList>
            <person name="Callol A."/>
            <person name="Pajuelo D."/>
            <person name="Ebbesson L."/>
            <person name="Teles M."/>
            <person name="MacKenzie S."/>
            <person name="Amaro C."/>
        </authorList>
    </citation>
    <scope>NUCLEOTIDE SEQUENCE</scope>
</reference>